<keyword evidence="3" id="KW-1185">Reference proteome</keyword>
<accession>A0ABU2KY82</accession>
<keyword evidence="1" id="KW-1133">Transmembrane helix</keyword>
<dbReference type="InterPro" id="IPR007404">
    <property type="entry name" value="YdjM-like"/>
</dbReference>
<sequence length="249" mass="25348">MMAPSHAATGLLTGVLTTAAMAPVMAVGPAELLAGAAIGAGAALLPDIDHTESTVARAHGPVTRGLAHGARWISVEVYRRTTTPKDTAADGAHRFLWHTPAAAAATGAAVGLGAALSGFLLGMVLWFTLGLGLLGLAQNLRRGRRRKQLMSWPVVSFVSALGAAALVYGGVAHGAHVGAVVAVGMLTGALGDGLTRSGVPLAWPFLVNGRRWAMIGVPRSARFSTGTWPERVVCWGSLIAASVTGLALV</sequence>
<comment type="caution">
    <text evidence="2">The sequence shown here is derived from an EMBL/GenBank/DDBJ whole genome shotgun (WGS) entry which is preliminary data.</text>
</comment>
<dbReference type="Pfam" id="PF04307">
    <property type="entry name" value="YdjM"/>
    <property type="match status" value="1"/>
</dbReference>
<keyword evidence="1" id="KW-0812">Transmembrane</keyword>
<evidence type="ECO:0000256" key="1">
    <source>
        <dbReference type="SAM" id="Phobius"/>
    </source>
</evidence>
<dbReference type="EMBL" id="JAVREK010000023">
    <property type="protein sequence ID" value="MDT0304269.1"/>
    <property type="molecule type" value="Genomic_DNA"/>
</dbReference>
<gene>
    <name evidence="2" type="ORF">RM446_19290</name>
</gene>
<dbReference type="GO" id="GO:0016787">
    <property type="term" value="F:hydrolase activity"/>
    <property type="evidence" value="ECO:0007669"/>
    <property type="project" value="UniProtKB-KW"/>
</dbReference>
<evidence type="ECO:0000313" key="3">
    <source>
        <dbReference type="Proteomes" id="UP001183226"/>
    </source>
</evidence>
<proteinExistence type="predicted"/>
<keyword evidence="2" id="KW-0378">Hydrolase</keyword>
<feature type="transmembrane region" description="Helical" evidence="1">
    <location>
        <begin position="149"/>
        <end position="168"/>
    </location>
</feature>
<reference evidence="3" key="1">
    <citation type="submission" date="2023-07" db="EMBL/GenBank/DDBJ databases">
        <title>30 novel species of actinomycetes from the DSMZ collection.</title>
        <authorList>
            <person name="Nouioui I."/>
        </authorList>
    </citation>
    <scope>NUCLEOTIDE SEQUENCE [LARGE SCALE GENOMIC DNA]</scope>
    <source>
        <strain evidence="3">DSM 45055</strain>
    </source>
</reference>
<name>A0ABU2KY82_9ACTN</name>
<protein>
    <submittedName>
        <fullName evidence="2">Metal-dependent hydrolase</fullName>
    </submittedName>
</protein>
<dbReference type="RefSeq" id="WP_311546766.1">
    <property type="nucleotide sequence ID" value="NZ_JAVREK010000023.1"/>
</dbReference>
<evidence type="ECO:0000313" key="2">
    <source>
        <dbReference type="EMBL" id="MDT0304269.1"/>
    </source>
</evidence>
<feature type="transmembrane region" description="Helical" evidence="1">
    <location>
        <begin position="114"/>
        <end position="137"/>
    </location>
</feature>
<organism evidence="2 3">
    <name type="scientific">Streptomonospora wellingtoniae</name>
    <dbReference type="NCBI Taxonomy" id="3075544"/>
    <lineage>
        <taxon>Bacteria</taxon>
        <taxon>Bacillati</taxon>
        <taxon>Actinomycetota</taxon>
        <taxon>Actinomycetes</taxon>
        <taxon>Streptosporangiales</taxon>
        <taxon>Nocardiopsidaceae</taxon>
        <taxon>Streptomonospora</taxon>
    </lineage>
</organism>
<dbReference type="Proteomes" id="UP001183226">
    <property type="component" value="Unassembled WGS sequence"/>
</dbReference>
<keyword evidence="1" id="KW-0472">Membrane</keyword>